<keyword evidence="3 6" id="KW-0812">Transmembrane</keyword>
<proteinExistence type="inferred from homology"/>
<comment type="similarity">
    <text evidence="2">Belongs to the TMEM86 family.</text>
</comment>
<gene>
    <name evidence="7" type="ORF">ACFOWX_06395</name>
</gene>
<feature type="transmembrane region" description="Helical" evidence="6">
    <location>
        <begin position="12"/>
        <end position="30"/>
    </location>
</feature>
<protein>
    <submittedName>
        <fullName evidence="7">Lysoplasmalogenase family protein</fullName>
    </submittedName>
</protein>
<keyword evidence="5 6" id="KW-0472">Membrane</keyword>
<comment type="caution">
    <text evidence="7">The sequence shown here is derived from an EMBL/GenBank/DDBJ whole genome shotgun (WGS) entry which is preliminary data.</text>
</comment>
<name>A0ABV8RGI1_9SPHN</name>
<evidence type="ECO:0000256" key="3">
    <source>
        <dbReference type="ARBA" id="ARBA00022692"/>
    </source>
</evidence>
<keyword evidence="8" id="KW-1185">Reference proteome</keyword>
<keyword evidence="4 6" id="KW-1133">Transmembrane helix</keyword>
<dbReference type="EMBL" id="JBHSDH010000013">
    <property type="protein sequence ID" value="MFC4292042.1"/>
    <property type="molecule type" value="Genomic_DNA"/>
</dbReference>
<dbReference type="Proteomes" id="UP001595887">
    <property type="component" value="Unassembled WGS sequence"/>
</dbReference>
<evidence type="ECO:0000256" key="2">
    <source>
        <dbReference type="ARBA" id="ARBA00007375"/>
    </source>
</evidence>
<accession>A0ABV8RGI1</accession>
<evidence type="ECO:0000313" key="7">
    <source>
        <dbReference type="EMBL" id="MFC4292042.1"/>
    </source>
</evidence>
<feature type="transmembrane region" description="Helical" evidence="6">
    <location>
        <begin position="155"/>
        <end position="173"/>
    </location>
</feature>
<feature type="transmembrane region" description="Helical" evidence="6">
    <location>
        <begin position="185"/>
        <end position="208"/>
    </location>
</feature>
<feature type="transmembrane region" description="Helical" evidence="6">
    <location>
        <begin position="82"/>
        <end position="100"/>
    </location>
</feature>
<organism evidence="7 8">
    <name type="scientific">Sphingorhabdus arenilitoris</name>
    <dbReference type="NCBI Taxonomy" id="1490041"/>
    <lineage>
        <taxon>Bacteria</taxon>
        <taxon>Pseudomonadati</taxon>
        <taxon>Pseudomonadota</taxon>
        <taxon>Alphaproteobacteria</taxon>
        <taxon>Sphingomonadales</taxon>
        <taxon>Sphingomonadaceae</taxon>
        <taxon>Sphingorhabdus</taxon>
    </lineage>
</organism>
<sequence length="216" mass="23511">MKEDLAHKRPWLLVSLVFGLSYPLAAMWHVPEIFAVIWKMASVGALVPYALRRHHNGEFAMLAGVLGLCALADGVLEFSLTAGGAIFAAAHLLAIALYARHRRVKPVVSQQALGVVVAILTPIIAYLLAGAITAIYAVSLSIMAGMAWMSNFPRYRVGIGAMMFVASDLLVFWREGQGGQFPAMAWVIWLLYYLGMVLIATGIVQTLVKRGHFDDA</sequence>
<evidence type="ECO:0000256" key="6">
    <source>
        <dbReference type="SAM" id="Phobius"/>
    </source>
</evidence>
<evidence type="ECO:0000256" key="4">
    <source>
        <dbReference type="ARBA" id="ARBA00022989"/>
    </source>
</evidence>
<evidence type="ECO:0000256" key="5">
    <source>
        <dbReference type="ARBA" id="ARBA00023136"/>
    </source>
</evidence>
<feature type="transmembrane region" description="Helical" evidence="6">
    <location>
        <begin position="112"/>
        <end position="143"/>
    </location>
</feature>
<dbReference type="RefSeq" id="WP_381422398.1">
    <property type="nucleotide sequence ID" value="NZ_JBHSDH010000013.1"/>
</dbReference>
<evidence type="ECO:0000256" key="1">
    <source>
        <dbReference type="ARBA" id="ARBA00004141"/>
    </source>
</evidence>
<dbReference type="InterPro" id="IPR012506">
    <property type="entry name" value="TMEM86B-like"/>
</dbReference>
<comment type="subcellular location">
    <subcellularLocation>
        <location evidence="1">Membrane</location>
        <topology evidence="1">Multi-pass membrane protein</topology>
    </subcellularLocation>
</comment>
<reference evidence="8" key="1">
    <citation type="journal article" date="2019" name="Int. J. Syst. Evol. Microbiol.">
        <title>The Global Catalogue of Microorganisms (GCM) 10K type strain sequencing project: providing services to taxonomists for standard genome sequencing and annotation.</title>
        <authorList>
            <consortium name="The Broad Institute Genomics Platform"/>
            <consortium name="The Broad Institute Genome Sequencing Center for Infectious Disease"/>
            <person name="Wu L."/>
            <person name="Ma J."/>
        </authorList>
    </citation>
    <scope>NUCLEOTIDE SEQUENCE [LARGE SCALE GENOMIC DNA]</scope>
    <source>
        <strain evidence="8">CECT 8531</strain>
    </source>
</reference>
<dbReference type="Pfam" id="PF07947">
    <property type="entry name" value="YhhN"/>
    <property type="match status" value="1"/>
</dbReference>
<evidence type="ECO:0000313" key="8">
    <source>
        <dbReference type="Proteomes" id="UP001595887"/>
    </source>
</evidence>